<keyword evidence="4" id="KW-1185">Reference proteome</keyword>
<feature type="compositionally biased region" description="Polar residues" evidence="1">
    <location>
        <begin position="395"/>
        <end position="412"/>
    </location>
</feature>
<proteinExistence type="predicted"/>
<dbReference type="GO" id="GO:0030295">
    <property type="term" value="F:protein kinase activator activity"/>
    <property type="evidence" value="ECO:0007669"/>
    <property type="project" value="TreeGrafter"/>
</dbReference>
<evidence type="ECO:0000313" key="3">
    <source>
        <dbReference type="EMBL" id="KAF6160247.1"/>
    </source>
</evidence>
<reference evidence="3 4" key="1">
    <citation type="journal article" date="2020" name="IScience">
        <title>Genome Sequencing of the Endangered Kingdonia uniflora (Circaeasteraceae, Ranunculales) Reveals Potential Mechanisms of Evolutionary Specialization.</title>
        <authorList>
            <person name="Sun Y."/>
            <person name="Deng T."/>
            <person name="Zhang A."/>
            <person name="Moore M.J."/>
            <person name="Landis J.B."/>
            <person name="Lin N."/>
            <person name="Zhang H."/>
            <person name="Zhang X."/>
            <person name="Huang J."/>
            <person name="Zhang X."/>
            <person name="Sun H."/>
            <person name="Wang H."/>
        </authorList>
    </citation>
    <scope>NUCLEOTIDE SEQUENCE [LARGE SCALE GENOMIC DNA]</scope>
    <source>
        <strain evidence="3">TB1705</strain>
        <tissue evidence="3">Leaf</tissue>
    </source>
</reference>
<name>A0A7J7MZI0_9MAGN</name>
<dbReference type="EMBL" id="JACGCM010001165">
    <property type="protein sequence ID" value="KAF6160247.1"/>
    <property type="molecule type" value="Genomic_DNA"/>
</dbReference>
<gene>
    <name evidence="3" type="ORF">GIB67_019016</name>
</gene>
<feature type="domain" description="TPX2 central" evidence="2">
    <location>
        <begin position="316"/>
        <end position="484"/>
    </location>
</feature>
<dbReference type="Proteomes" id="UP000541444">
    <property type="component" value="Unassembled WGS sequence"/>
</dbReference>
<feature type="region of interest" description="Disordered" evidence="1">
    <location>
        <begin position="393"/>
        <end position="436"/>
    </location>
</feature>
<protein>
    <recommendedName>
        <fullName evidence="2">TPX2 central domain-containing protein</fullName>
    </recommendedName>
</protein>
<dbReference type="InterPro" id="IPR009675">
    <property type="entry name" value="TPX2_fam"/>
</dbReference>
<dbReference type="InterPro" id="IPR027330">
    <property type="entry name" value="TPX2_central_dom"/>
</dbReference>
<dbReference type="GO" id="GO:0060236">
    <property type="term" value="P:regulation of mitotic spindle organization"/>
    <property type="evidence" value="ECO:0007669"/>
    <property type="project" value="InterPro"/>
</dbReference>
<dbReference type="GO" id="GO:0005819">
    <property type="term" value="C:spindle"/>
    <property type="evidence" value="ECO:0007669"/>
    <property type="project" value="InterPro"/>
</dbReference>
<sequence>MDEDMSDIVDEGFSSSVRIDFDYEFEASRFFDFCQEESPLEAREAEGWFDTAETYPPSLCIQYSGCIFLDEALISHYLTFTFILISSAFVAKLNLEGSTCMENVNISPKTKGAENIDLSCIPSDTCMSTEHSVPEDEARGIYVFYYYCEVQNFRMLSLMFLHLFLGQEGTGRGDVNVPTNNTQNGPSEPHSLMKGLTFYNHMAQDIPKVKTKYATKPSMARGSTLMKPTESQLAKQNPARKVHSFSSNLERLQKPFLQTNERILENIPIVESQAAKRQKLDGGHLFKVPDMKHQPNLIHKAPKKNPVDNILAHSKLKLTVPREPDLETAHRAQRIRSKNNNESEKCVKSNTSMFRARPLNRKILDAPSLPLSKKSTPRLPEFQVFHLKTSERAMQHSSAASSSTLPYNQSDKVLNRTKAGSVPQNCDTDSKRSNPVDVPKHEVYETMHKFKARPLNKKIFSSKGDIGVFRNSKREGTVPMEFNFSTDKRNQCNPPVDLFNKMSLASELQQNNELQPKLLRHAYVHKGSKENTAVSFQQEHRITNEIQDKSQGFGGKQVQCGINGEITEIGSRANMSRSMGIR</sequence>
<dbReference type="GO" id="GO:0008017">
    <property type="term" value="F:microtubule binding"/>
    <property type="evidence" value="ECO:0007669"/>
    <property type="project" value="TreeGrafter"/>
</dbReference>
<dbReference type="Pfam" id="PF12214">
    <property type="entry name" value="TPX2_importin"/>
    <property type="match status" value="1"/>
</dbReference>
<evidence type="ECO:0000256" key="1">
    <source>
        <dbReference type="SAM" id="MobiDB-lite"/>
    </source>
</evidence>
<dbReference type="GO" id="GO:0090307">
    <property type="term" value="P:mitotic spindle assembly"/>
    <property type="evidence" value="ECO:0007669"/>
    <property type="project" value="TreeGrafter"/>
</dbReference>
<organism evidence="3 4">
    <name type="scientific">Kingdonia uniflora</name>
    <dbReference type="NCBI Taxonomy" id="39325"/>
    <lineage>
        <taxon>Eukaryota</taxon>
        <taxon>Viridiplantae</taxon>
        <taxon>Streptophyta</taxon>
        <taxon>Embryophyta</taxon>
        <taxon>Tracheophyta</taxon>
        <taxon>Spermatophyta</taxon>
        <taxon>Magnoliopsida</taxon>
        <taxon>Ranunculales</taxon>
        <taxon>Circaeasteraceae</taxon>
        <taxon>Kingdonia</taxon>
    </lineage>
</organism>
<dbReference type="OrthoDB" id="1684416at2759"/>
<comment type="caution">
    <text evidence="3">The sequence shown here is derived from an EMBL/GenBank/DDBJ whole genome shotgun (WGS) entry which is preliminary data.</text>
</comment>
<dbReference type="PANTHER" id="PTHR14326">
    <property type="entry name" value="TARGETING PROTEIN FOR XKLP2"/>
    <property type="match status" value="1"/>
</dbReference>
<dbReference type="PANTHER" id="PTHR14326:SF15">
    <property type="entry name" value="OS06G0130200 PROTEIN"/>
    <property type="match status" value="1"/>
</dbReference>
<dbReference type="GO" id="GO:0005880">
    <property type="term" value="C:nuclear microtubule"/>
    <property type="evidence" value="ECO:0007669"/>
    <property type="project" value="TreeGrafter"/>
</dbReference>
<dbReference type="AlphaFoldDB" id="A0A7J7MZI0"/>
<evidence type="ECO:0000259" key="2">
    <source>
        <dbReference type="Pfam" id="PF12214"/>
    </source>
</evidence>
<feature type="region of interest" description="Disordered" evidence="1">
    <location>
        <begin position="218"/>
        <end position="240"/>
    </location>
</feature>
<evidence type="ECO:0000313" key="4">
    <source>
        <dbReference type="Proteomes" id="UP000541444"/>
    </source>
</evidence>
<accession>A0A7J7MZI0</accession>